<dbReference type="GO" id="GO:0016052">
    <property type="term" value="P:carbohydrate catabolic process"/>
    <property type="evidence" value="ECO:0007669"/>
    <property type="project" value="InterPro"/>
</dbReference>
<sequence length="247" mass="28201">MKYLILFLLSLIFFACKSDNTPPPLFVKNAAVYQPVNKAVIAPKIDGNPNDPAWKKINWLPLNQLWQGEKQTENIRYKLTWTPDALYVLIKFDTYIPVINSGTNPLENFKEQDRLLVYLDENNSGGNYATDHSAFAYQVLLNGFVIDYEDEEKPATFDHISNRMMRNGKSTIWELKISVFDETYCDDQPNEAVRLTTDKKLGFALAFLKVNAGEEPDTILGSLEIPKDYEGRIDMDSGLFGTLQLEE</sequence>
<reference evidence="3 4" key="1">
    <citation type="submission" date="2018-07" db="EMBL/GenBank/DDBJ databases">
        <title>Leeuwenhoekiella genomics.</title>
        <authorList>
            <person name="Tahon G."/>
            <person name="Willems A."/>
        </authorList>
    </citation>
    <scope>NUCLEOTIDE SEQUENCE [LARGE SCALE GENOMIC DNA]</scope>
    <source>
        <strain evidence="3 4">LMG 29608</strain>
    </source>
</reference>
<protein>
    <submittedName>
        <fullName evidence="3">Carbohydrate binding protein with CBM9 domain</fullName>
    </submittedName>
</protein>
<keyword evidence="1" id="KW-0732">Signal</keyword>
<dbReference type="Pfam" id="PF06452">
    <property type="entry name" value="CBM9_1"/>
    <property type="match status" value="1"/>
</dbReference>
<dbReference type="Proteomes" id="UP000289859">
    <property type="component" value="Unassembled WGS sequence"/>
</dbReference>
<dbReference type="Gene3D" id="2.60.40.1190">
    <property type="match status" value="1"/>
</dbReference>
<dbReference type="RefSeq" id="WP_128764932.1">
    <property type="nucleotide sequence ID" value="NZ_JBHUOO010000047.1"/>
</dbReference>
<dbReference type="InterPro" id="IPR010502">
    <property type="entry name" value="Carb-bd_dom_fam9"/>
</dbReference>
<proteinExistence type="predicted"/>
<dbReference type="SUPFAM" id="SSF49344">
    <property type="entry name" value="CBD9-like"/>
    <property type="match status" value="1"/>
</dbReference>
<evidence type="ECO:0000259" key="2">
    <source>
        <dbReference type="Pfam" id="PF06452"/>
    </source>
</evidence>
<evidence type="ECO:0000256" key="1">
    <source>
        <dbReference type="SAM" id="SignalP"/>
    </source>
</evidence>
<dbReference type="GO" id="GO:0004553">
    <property type="term" value="F:hydrolase activity, hydrolyzing O-glycosyl compounds"/>
    <property type="evidence" value="ECO:0007669"/>
    <property type="project" value="InterPro"/>
</dbReference>
<feature type="signal peptide" evidence="1">
    <location>
        <begin position="1"/>
        <end position="17"/>
    </location>
</feature>
<dbReference type="PROSITE" id="PS51257">
    <property type="entry name" value="PROKAR_LIPOPROTEIN"/>
    <property type="match status" value="1"/>
</dbReference>
<keyword evidence="4" id="KW-1185">Reference proteome</keyword>
<comment type="caution">
    <text evidence="3">The sequence shown here is derived from an EMBL/GenBank/DDBJ whole genome shotgun (WGS) entry which is preliminary data.</text>
</comment>
<accession>A0A4Q0PAX0</accession>
<dbReference type="AlphaFoldDB" id="A0A4Q0PAX0"/>
<feature type="chain" id="PRO_5020692877" evidence="1">
    <location>
        <begin position="18"/>
        <end position="247"/>
    </location>
</feature>
<evidence type="ECO:0000313" key="3">
    <source>
        <dbReference type="EMBL" id="RXG23924.1"/>
    </source>
</evidence>
<dbReference type="OrthoDB" id="9786766at2"/>
<gene>
    <name evidence="3" type="ORF">DSM02_1408</name>
</gene>
<dbReference type="GO" id="GO:0030246">
    <property type="term" value="F:carbohydrate binding"/>
    <property type="evidence" value="ECO:0007669"/>
    <property type="project" value="InterPro"/>
</dbReference>
<name>A0A4Q0PAX0_9FLAO</name>
<feature type="domain" description="Carbohydrate-binding" evidence="2">
    <location>
        <begin position="45"/>
        <end position="246"/>
    </location>
</feature>
<evidence type="ECO:0000313" key="4">
    <source>
        <dbReference type="Proteomes" id="UP000289859"/>
    </source>
</evidence>
<organism evidence="3 4">
    <name type="scientific">Leeuwenhoekiella polynyae</name>
    <dbReference type="NCBI Taxonomy" id="1550906"/>
    <lineage>
        <taxon>Bacteria</taxon>
        <taxon>Pseudomonadati</taxon>
        <taxon>Bacteroidota</taxon>
        <taxon>Flavobacteriia</taxon>
        <taxon>Flavobacteriales</taxon>
        <taxon>Flavobacteriaceae</taxon>
        <taxon>Leeuwenhoekiella</taxon>
    </lineage>
</organism>
<dbReference type="EMBL" id="QOVK01000004">
    <property type="protein sequence ID" value="RXG23924.1"/>
    <property type="molecule type" value="Genomic_DNA"/>
</dbReference>